<dbReference type="Pfam" id="PF18962">
    <property type="entry name" value="Por_Secre_tail"/>
    <property type="match status" value="1"/>
</dbReference>
<dbReference type="InterPro" id="IPR052574">
    <property type="entry name" value="CDIRP"/>
</dbReference>
<comment type="caution">
    <text evidence="5">The sequence shown here is derived from an EMBL/GenBank/DDBJ whole genome shotgun (WGS) entry which is preliminary data.</text>
</comment>
<sequence>MNKHIYFILSLFITTSINTLKANEIVSIPDTNFKNYLLSNTLINSNGDNEIQLSEAQSYGGGISCPDKKIISLKGIEAFVKLQVLNVSNNLLTKENVNLSNNKKLRFIKINNNLLTELDVSMLPRLSYLDCSINLIANLKLPLQIGRLKCNDNLLNENRINLKELNQLEYLDANRNQFTSLDLSSNSKLSQLYLKENRLIFLTIKNGNNVNFSAKVGGYFGIVFDVRYNSGTFPLIKVDDGFCPLNSNKWLKDNNTNYSGCTLSTKEFISQKPLTLFPTLATEKITLKTTENIEEIQLYNSNGQNIPATLDDQSINTSNLSSGMYFLKIQLPNKQITKKFIKQ</sequence>
<proteinExistence type="predicted"/>
<organism evidence="5 6">
    <name type="scientific">Tenacibaculum vairaonense</name>
    <dbReference type="NCBI Taxonomy" id="3137860"/>
    <lineage>
        <taxon>Bacteria</taxon>
        <taxon>Pseudomonadati</taxon>
        <taxon>Bacteroidota</taxon>
        <taxon>Flavobacteriia</taxon>
        <taxon>Flavobacteriales</taxon>
        <taxon>Flavobacteriaceae</taxon>
        <taxon>Tenacibaculum</taxon>
    </lineage>
</organism>
<keyword evidence="2" id="KW-0732">Signal</keyword>
<keyword evidence="1" id="KW-0433">Leucine-rich repeat</keyword>
<dbReference type="PANTHER" id="PTHR47566">
    <property type="match status" value="1"/>
</dbReference>
<accession>A0ABM9PKP8</accession>
<evidence type="ECO:0000313" key="5">
    <source>
        <dbReference type="EMBL" id="CAL2106233.1"/>
    </source>
</evidence>
<dbReference type="Proteomes" id="UP001497602">
    <property type="component" value="Unassembled WGS sequence"/>
</dbReference>
<evidence type="ECO:0000256" key="3">
    <source>
        <dbReference type="ARBA" id="ARBA00022737"/>
    </source>
</evidence>
<evidence type="ECO:0000256" key="2">
    <source>
        <dbReference type="ARBA" id="ARBA00022729"/>
    </source>
</evidence>
<dbReference type="EMBL" id="CAXJRC010000011">
    <property type="protein sequence ID" value="CAL2106233.1"/>
    <property type="molecule type" value="Genomic_DNA"/>
</dbReference>
<dbReference type="SUPFAM" id="SSF52058">
    <property type="entry name" value="L domain-like"/>
    <property type="match status" value="1"/>
</dbReference>
<gene>
    <name evidence="5" type="ORF">T190115A13A_10389</name>
</gene>
<protein>
    <recommendedName>
        <fullName evidence="4">Secretion system C-terminal sorting domain-containing protein</fullName>
    </recommendedName>
</protein>
<dbReference type="PANTHER" id="PTHR47566:SF1">
    <property type="entry name" value="PROTEIN NUD1"/>
    <property type="match status" value="1"/>
</dbReference>
<dbReference type="InterPro" id="IPR032675">
    <property type="entry name" value="LRR_dom_sf"/>
</dbReference>
<dbReference type="RefSeq" id="WP_348737997.1">
    <property type="nucleotide sequence ID" value="NZ_CAXJRC010000011.1"/>
</dbReference>
<evidence type="ECO:0000313" key="6">
    <source>
        <dbReference type="Proteomes" id="UP001497602"/>
    </source>
</evidence>
<feature type="domain" description="Secretion system C-terminal sorting" evidence="4">
    <location>
        <begin position="277"/>
        <end position="341"/>
    </location>
</feature>
<reference evidence="5 6" key="1">
    <citation type="submission" date="2024-05" db="EMBL/GenBank/DDBJ databases">
        <authorList>
            <person name="Duchaud E."/>
        </authorList>
    </citation>
    <scope>NUCLEOTIDE SEQUENCE [LARGE SCALE GENOMIC DNA]</scope>
    <source>
        <strain evidence="5">Ena-SAMPLE-TAB-13-05-2024-13:56:06:370-140305</strain>
    </source>
</reference>
<dbReference type="InterPro" id="IPR026444">
    <property type="entry name" value="Secre_tail"/>
</dbReference>
<keyword evidence="3" id="KW-0677">Repeat</keyword>
<dbReference type="NCBIfam" id="TIGR04183">
    <property type="entry name" value="Por_Secre_tail"/>
    <property type="match status" value="1"/>
</dbReference>
<evidence type="ECO:0000259" key="4">
    <source>
        <dbReference type="Pfam" id="PF18962"/>
    </source>
</evidence>
<keyword evidence="6" id="KW-1185">Reference proteome</keyword>
<evidence type="ECO:0000256" key="1">
    <source>
        <dbReference type="ARBA" id="ARBA00022614"/>
    </source>
</evidence>
<dbReference type="Gene3D" id="3.80.10.10">
    <property type="entry name" value="Ribonuclease Inhibitor"/>
    <property type="match status" value="1"/>
</dbReference>
<name>A0ABM9PKP8_9FLAO</name>